<dbReference type="PANTHER" id="PTHR40088">
    <property type="entry name" value="PECTATE LYASE (EUROFUNG)"/>
    <property type="match status" value="1"/>
</dbReference>
<evidence type="ECO:0000256" key="6">
    <source>
        <dbReference type="ARBA" id="ARBA00022837"/>
    </source>
</evidence>
<evidence type="ECO:0000256" key="8">
    <source>
        <dbReference type="ARBA" id="ARBA00038263"/>
    </source>
</evidence>
<keyword evidence="9" id="KW-0119">Carbohydrate metabolism</keyword>
<dbReference type="Gene3D" id="2.160.20.10">
    <property type="entry name" value="Single-stranded right-handed beta-helix, Pectin lyase-like"/>
    <property type="match status" value="2"/>
</dbReference>
<comment type="similarity">
    <text evidence="9">Belongs to the polysaccharide lyase 1 family.</text>
</comment>
<dbReference type="GO" id="GO:0046872">
    <property type="term" value="F:metal ion binding"/>
    <property type="evidence" value="ECO:0007669"/>
    <property type="project" value="UniProtKB-KW"/>
</dbReference>
<dbReference type="Proteomes" id="UP000199701">
    <property type="component" value="Unassembled WGS sequence"/>
</dbReference>
<protein>
    <submittedName>
        <fullName evidence="11">Pectate lyase</fullName>
    </submittedName>
</protein>
<evidence type="ECO:0000256" key="5">
    <source>
        <dbReference type="ARBA" id="ARBA00022729"/>
    </source>
</evidence>
<evidence type="ECO:0000313" key="12">
    <source>
        <dbReference type="Proteomes" id="UP000199701"/>
    </source>
</evidence>
<evidence type="ECO:0000256" key="9">
    <source>
        <dbReference type="RuleBase" id="RU361173"/>
    </source>
</evidence>
<organism evidence="11 12">
    <name type="scientific">[Clostridium] fimetarium</name>
    <dbReference type="NCBI Taxonomy" id="99656"/>
    <lineage>
        <taxon>Bacteria</taxon>
        <taxon>Bacillati</taxon>
        <taxon>Bacillota</taxon>
        <taxon>Clostridia</taxon>
        <taxon>Lachnospirales</taxon>
        <taxon>Lachnospiraceae</taxon>
    </lineage>
</organism>
<dbReference type="SMART" id="SM00710">
    <property type="entry name" value="PbH1"/>
    <property type="match status" value="10"/>
</dbReference>
<dbReference type="Pfam" id="PF00544">
    <property type="entry name" value="Pectate_lyase_4"/>
    <property type="match status" value="1"/>
</dbReference>
<gene>
    <name evidence="11" type="ORF">SAMN05421659_11077</name>
</gene>
<dbReference type="EMBL" id="FOJI01000010">
    <property type="protein sequence ID" value="SEW33224.1"/>
    <property type="molecule type" value="Genomic_DNA"/>
</dbReference>
<evidence type="ECO:0000256" key="2">
    <source>
        <dbReference type="ARBA" id="ARBA00004613"/>
    </source>
</evidence>
<dbReference type="GO" id="GO:0016837">
    <property type="term" value="F:carbon-oxygen lyase activity, acting on polysaccharides"/>
    <property type="evidence" value="ECO:0007669"/>
    <property type="project" value="TreeGrafter"/>
</dbReference>
<dbReference type="RefSeq" id="WP_242941036.1">
    <property type="nucleotide sequence ID" value="NZ_FOJI01000010.1"/>
</dbReference>
<dbReference type="InterPro" id="IPR002022">
    <property type="entry name" value="Pec_lyase"/>
</dbReference>
<dbReference type="SUPFAM" id="SSF51126">
    <property type="entry name" value="Pectin lyase-like"/>
    <property type="match status" value="2"/>
</dbReference>
<proteinExistence type="inferred from homology"/>
<dbReference type="Pfam" id="PF13229">
    <property type="entry name" value="Beta_helix"/>
    <property type="match status" value="1"/>
</dbReference>
<dbReference type="SMART" id="SM00656">
    <property type="entry name" value="Amb_all"/>
    <property type="match status" value="1"/>
</dbReference>
<comment type="cofactor">
    <cofactor evidence="1">
        <name>Ca(2+)</name>
        <dbReference type="ChEBI" id="CHEBI:29108"/>
    </cofactor>
</comment>
<dbReference type="PANTHER" id="PTHR40088:SF1">
    <property type="entry name" value="PECTATE LYASE PEL9"/>
    <property type="match status" value="1"/>
</dbReference>
<keyword evidence="12" id="KW-1185">Reference proteome</keyword>
<evidence type="ECO:0000259" key="10">
    <source>
        <dbReference type="SMART" id="SM00656"/>
    </source>
</evidence>
<dbReference type="InterPro" id="IPR012334">
    <property type="entry name" value="Pectin_lyas_fold"/>
</dbReference>
<reference evidence="11 12" key="1">
    <citation type="submission" date="2016-10" db="EMBL/GenBank/DDBJ databases">
        <authorList>
            <person name="de Groot N.N."/>
        </authorList>
    </citation>
    <scope>NUCLEOTIDE SEQUENCE [LARGE SCALE GENOMIC DNA]</scope>
    <source>
        <strain evidence="11 12">DSM 9179</strain>
    </source>
</reference>
<keyword evidence="7 9" id="KW-0456">Lyase</keyword>
<comment type="similarity">
    <text evidence="8">Belongs to the polysaccharide lyase 9 family.</text>
</comment>
<dbReference type="GO" id="GO:0005576">
    <property type="term" value="C:extracellular region"/>
    <property type="evidence" value="ECO:0007669"/>
    <property type="project" value="UniProtKB-SubCell"/>
</dbReference>
<dbReference type="InterPro" id="IPR039448">
    <property type="entry name" value="Beta_helix"/>
</dbReference>
<dbReference type="InterPro" id="IPR052052">
    <property type="entry name" value="Polysaccharide_Lyase_9"/>
</dbReference>
<name>A0A1I0QZE8_9FIRM</name>
<keyword evidence="6" id="KW-0106">Calcium</keyword>
<comment type="subcellular location">
    <subcellularLocation>
        <location evidence="2 9">Secreted</location>
    </subcellularLocation>
</comment>
<evidence type="ECO:0000256" key="1">
    <source>
        <dbReference type="ARBA" id="ARBA00001913"/>
    </source>
</evidence>
<evidence type="ECO:0000313" key="11">
    <source>
        <dbReference type="EMBL" id="SEW33224.1"/>
    </source>
</evidence>
<accession>A0A1I0QZE8</accession>
<keyword evidence="4" id="KW-0479">Metal-binding</keyword>
<dbReference type="STRING" id="99656.SAMN05421659_11077"/>
<dbReference type="GO" id="GO:0000272">
    <property type="term" value="P:polysaccharide catabolic process"/>
    <property type="evidence" value="ECO:0007669"/>
    <property type="project" value="UniProtKB-KW"/>
</dbReference>
<dbReference type="InterPro" id="IPR011050">
    <property type="entry name" value="Pectin_lyase_fold/virulence"/>
</dbReference>
<dbReference type="Pfam" id="PF18283">
    <property type="entry name" value="CBM77"/>
    <property type="match status" value="2"/>
</dbReference>
<evidence type="ECO:0000256" key="7">
    <source>
        <dbReference type="ARBA" id="ARBA00023239"/>
    </source>
</evidence>
<keyword evidence="5" id="KW-0732">Signal</keyword>
<dbReference type="InterPro" id="IPR041253">
    <property type="entry name" value="CBM77"/>
</dbReference>
<evidence type="ECO:0000256" key="3">
    <source>
        <dbReference type="ARBA" id="ARBA00022525"/>
    </source>
</evidence>
<keyword evidence="9" id="KW-0624">Polysaccharide degradation</keyword>
<sequence>MKKLMAKKTVRETWAWLMVTIMVVTLAIPTCINAIAGDSSIVITKSTGWQESAYVEWSAVTNATGYSVYYKSATAADSTYTKLDDMLVRKYSTNIRADAVGLSAGNYIMKVVPIISGTENTSKQAVTSTLAVTAYTREGFAFSAQSTAKTGSGGYNDNGMVATNAQIVYVTESNKNTVVASVITSSSGSTTACTGIGAILTARSKGYDTRALIIRVIGKVTMFSNSANTNFLQLKGTQKLTVEGIGEDATLYGLGILIRDCTNIEVRNLGVMMFPDDGISLDTDNNNIWIHNNDIFYGAPGSDADQVKGDGSCDVKAFSNYISVSYNHFWDSGKCSLCGMSDTKEFFVTYDHNWFDHSDSRQPRIRVGTIHVYNNLFDGNSKYGVGVTKGSSAFVENNYFRNCKYPMLSSLQGSDVFGGAEGTFSSEAGGMIKSYGNTIIGATRFVDQTYSATDFDAITTSSRSATVASSYKTVSGGTTYNNFDTASTMYKYTVDTPEAAKVKVEKYAGRINGGDFKWDFNDAVDDVSYDVNTALKSAITSYTSKLVSIGGNSAGGELSSTTQAATQATTQAATQATTQAATQATTPATTQATTQAATQAQTVTKVHNFTTSGKTSSFFTISGNLSTSKGTVTYNGLTLTQCLKMESATSVKFTAASAGKLTLVFVEAAATVKVNGTQYTATKGIVTVSVKAGAVSITKADTANLFYIDFTTTSTTTATTQAATQATTPATTQAATQATTPATTQAATQATTPATTQAATQTATVTKIHNFTTSGKTSTFFTISGNLSTSKGTVTYNGLKLTQCLKMESATSVKFTASTAGKLILVFVEPAATVNVNGTQYTATKGIVTVSVKAGAVAITKADTANLFYIYYTTTGTTTATTQAATQATTQAATQATTQAATQATTQAATQTTTQAATTTAPPQQDGYDLNSTGVVTNIRSVTDSQFKTAVYCAPNASGSGTSSSPMSLEAAITLSNTTNGIAIILQAGTYSYNYQLTIPYGNNGTSSAYKVLKAADGAKVTLDFSSQTYGDTATNARGLQMEGNYWYVYGIIVTGAADNGIFVAGSNNVIERCIIKANRDSGLQISRRNSTLSNMADWPANNYIINCTAFDNMDPATQENADGFAAKLTCGQGNVFDGCISYCNIDDGWDLYAKSETGSIGVVTIRNCISFNNGTLTNGTTSSSGDRNGFKLGGSNGAVPTAHKVFNCLSFSNGKDGFTDNGNGAALTISNCTSSNNTGSNFNFYRTSGGVYTNLLTIAGKSTDKFVGTIQNALYYNGGSYYLVSTKTSVTSGLKIGTVIAAPSSSDLVSMTTPNVKSDIDLLYRNSDGSVSSNGYLIAKNSGTFGTLGAEFGISTSTLKINISTK</sequence>
<keyword evidence="3 9" id="KW-0964">Secreted</keyword>
<feature type="domain" description="Pectate lyase" evidence="10">
    <location>
        <begin position="186"/>
        <end position="406"/>
    </location>
</feature>
<evidence type="ECO:0000256" key="4">
    <source>
        <dbReference type="ARBA" id="ARBA00022723"/>
    </source>
</evidence>
<dbReference type="InterPro" id="IPR006626">
    <property type="entry name" value="PbH1"/>
</dbReference>